<evidence type="ECO:0000313" key="4">
    <source>
        <dbReference type="Proteomes" id="UP001595824"/>
    </source>
</evidence>
<keyword evidence="2" id="KW-1133">Transmembrane helix</keyword>
<reference evidence="4" key="1">
    <citation type="journal article" date="2019" name="Int. J. Syst. Evol. Microbiol.">
        <title>The Global Catalogue of Microorganisms (GCM) 10K type strain sequencing project: providing services to taxonomists for standard genome sequencing and annotation.</title>
        <authorList>
            <consortium name="The Broad Institute Genomics Platform"/>
            <consortium name="The Broad Institute Genome Sequencing Center for Infectious Disease"/>
            <person name="Wu L."/>
            <person name="Ma J."/>
        </authorList>
    </citation>
    <scope>NUCLEOTIDE SEQUENCE [LARGE SCALE GENOMIC DNA]</scope>
    <source>
        <strain evidence="4">PCU 347</strain>
    </source>
</reference>
<evidence type="ECO:0000313" key="3">
    <source>
        <dbReference type="EMBL" id="MFC4328029.1"/>
    </source>
</evidence>
<accession>A0ABV8TBR0</accession>
<proteinExistence type="predicted"/>
<dbReference type="Pfam" id="PF19870">
    <property type="entry name" value="DUF6343"/>
    <property type="match status" value="1"/>
</dbReference>
<evidence type="ECO:0000256" key="2">
    <source>
        <dbReference type="SAM" id="Phobius"/>
    </source>
</evidence>
<feature type="region of interest" description="Disordered" evidence="1">
    <location>
        <begin position="1"/>
        <end position="35"/>
    </location>
</feature>
<dbReference type="InterPro" id="IPR045924">
    <property type="entry name" value="DUF6343"/>
</dbReference>
<keyword evidence="2" id="KW-0472">Membrane</keyword>
<name>A0ABV8TBR0_9ACTN</name>
<evidence type="ECO:0000256" key="1">
    <source>
        <dbReference type="SAM" id="MobiDB-lite"/>
    </source>
</evidence>
<gene>
    <name evidence="3" type="ORF">ACFPC0_09325</name>
</gene>
<protein>
    <submittedName>
        <fullName evidence="3">DUF6343 family protein</fullName>
    </submittedName>
</protein>
<comment type="caution">
    <text evidence="3">The sequence shown here is derived from an EMBL/GenBank/DDBJ whole genome shotgun (WGS) entry which is preliminary data.</text>
</comment>
<feature type="transmembrane region" description="Helical" evidence="2">
    <location>
        <begin position="43"/>
        <end position="66"/>
    </location>
</feature>
<dbReference type="EMBL" id="JBHSDP010000009">
    <property type="protein sequence ID" value="MFC4328029.1"/>
    <property type="molecule type" value="Genomic_DNA"/>
</dbReference>
<dbReference type="Proteomes" id="UP001595824">
    <property type="component" value="Unassembled WGS sequence"/>
</dbReference>
<keyword evidence="2" id="KW-0812">Transmembrane</keyword>
<sequence length="114" mass="11933">MSQNDPERGREPVPRARSGAFGRRHPRTGTEPMTAQSPLGLRLLLSGVFLPLFAGAAAFFAVWAAQAVPGENPARGPLVIAAAVCAVLALLAAADVAVVVRRLRRERGAVPSGR</sequence>
<dbReference type="RefSeq" id="WP_018570884.1">
    <property type="nucleotide sequence ID" value="NZ_JBHSDP010000009.1"/>
</dbReference>
<feature type="compositionally biased region" description="Basic and acidic residues" evidence="1">
    <location>
        <begin position="1"/>
        <end position="14"/>
    </location>
</feature>
<organism evidence="3 4">
    <name type="scientific">Streptomyces andamanensis</name>
    <dbReference type="NCBI Taxonomy" id="1565035"/>
    <lineage>
        <taxon>Bacteria</taxon>
        <taxon>Bacillati</taxon>
        <taxon>Actinomycetota</taxon>
        <taxon>Actinomycetes</taxon>
        <taxon>Kitasatosporales</taxon>
        <taxon>Streptomycetaceae</taxon>
        <taxon>Streptomyces</taxon>
    </lineage>
</organism>
<keyword evidence="4" id="KW-1185">Reference proteome</keyword>
<feature type="transmembrane region" description="Helical" evidence="2">
    <location>
        <begin position="78"/>
        <end position="100"/>
    </location>
</feature>